<gene>
    <name evidence="1" type="primary">coaE</name>
    <name evidence="1" type="ORF">K4L44_06980</name>
</gene>
<sequence length="190" mass="21869">MITLGITGGIGCGKTTICKALRLLDIPIFISDIEAKKLMTFDPIVKNKLTSILGIEAYQEDGNLNKPYISNKIFHNQEILRKVNKVVHHATKESFKHWKQLQKNSIIAYESALLFESGSDKLMDKVIFIQAPLKTRIERVMKRDKISKEQVQARINNQMDEKKKEKRADYIINNHNQLIIPQLLKLIDTI</sequence>
<proteinExistence type="predicted"/>
<keyword evidence="1" id="KW-0418">Kinase</keyword>
<name>A0AC61NL00_9BACT</name>
<accession>A0AC61NL00</accession>
<evidence type="ECO:0000313" key="1">
    <source>
        <dbReference type="EMBL" id="QZE15570.1"/>
    </source>
</evidence>
<protein>
    <submittedName>
        <fullName evidence="1">Dephospho-CoA kinase</fullName>
        <ecNumber evidence="1">2.7.1.24</ecNumber>
    </submittedName>
</protein>
<dbReference type="EMBL" id="CP081303">
    <property type="protein sequence ID" value="QZE15570.1"/>
    <property type="molecule type" value="Genomic_DNA"/>
</dbReference>
<organism evidence="1 2">
    <name type="scientific">Halosquirtibacter laminarini</name>
    <dbReference type="NCBI Taxonomy" id="3374600"/>
    <lineage>
        <taxon>Bacteria</taxon>
        <taxon>Pseudomonadati</taxon>
        <taxon>Bacteroidota</taxon>
        <taxon>Bacteroidia</taxon>
        <taxon>Marinilabiliales</taxon>
        <taxon>Prolixibacteraceae</taxon>
        <taxon>Halosquirtibacter</taxon>
    </lineage>
</organism>
<dbReference type="EC" id="2.7.1.24" evidence="1"/>
<reference evidence="1" key="1">
    <citation type="submission" date="2021-08" db="EMBL/GenBank/DDBJ databases">
        <title>Novel anaerobic bacterium isolated from sea squirt in East Sea, Republic of Korea.</title>
        <authorList>
            <person name="Nguyen T.H."/>
            <person name="Li Z."/>
            <person name="Lee Y.-J."/>
            <person name="Ko J."/>
            <person name="Kim S.-G."/>
        </authorList>
    </citation>
    <scope>NUCLEOTIDE SEQUENCE</scope>
    <source>
        <strain evidence="1">KCTC 25031</strain>
    </source>
</reference>
<keyword evidence="2" id="KW-1185">Reference proteome</keyword>
<evidence type="ECO:0000313" key="2">
    <source>
        <dbReference type="Proteomes" id="UP000826212"/>
    </source>
</evidence>
<dbReference type="Proteomes" id="UP000826212">
    <property type="component" value="Chromosome"/>
</dbReference>
<keyword evidence="1" id="KW-0808">Transferase</keyword>